<organism evidence="1">
    <name type="scientific">Timema bartmani</name>
    <dbReference type="NCBI Taxonomy" id="61472"/>
    <lineage>
        <taxon>Eukaryota</taxon>
        <taxon>Metazoa</taxon>
        <taxon>Ecdysozoa</taxon>
        <taxon>Arthropoda</taxon>
        <taxon>Hexapoda</taxon>
        <taxon>Insecta</taxon>
        <taxon>Pterygota</taxon>
        <taxon>Neoptera</taxon>
        <taxon>Polyneoptera</taxon>
        <taxon>Phasmatodea</taxon>
        <taxon>Timematodea</taxon>
        <taxon>Timematoidea</taxon>
        <taxon>Timematidae</taxon>
        <taxon>Timema</taxon>
    </lineage>
</organism>
<sequence length="264" mass="28639">MARRNLSYREDCQAVDHNSPYKSRYATRGTQFVMDNSQFPNNPIRPLNVTSYAATLSSTPAQVVGDVDVDSSGSSIKGTLYDIISKGVEQMISKVVLLLVTMASLAPGELDLASLMLVVVLCDSRSALESISGLSSPPSHPLRVQLLEECASLRDRSYELGYQWIPSHVLIMAVQQGPVICGGPVYNVNMAEKASKPSPTISVKPVPMRLFATLDVDKTPPNCISSSECSTNRQLSDAQRARVLAARCAVHYSYTKGVLVPTVF</sequence>
<proteinExistence type="predicted"/>
<gene>
    <name evidence="1" type="ORF">TBIB3V08_LOCUS7960</name>
</gene>
<protein>
    <submittedName>
        <fullName evidence="1">Uncharacterized protein</fullName>
    </submittedName>
</protein>
<accession>A0A7R9F2P6</accession>
<reference evidence="1" key="1">
    <citation type="submission" date="2020-11" db="EMBL/GenBank/DDBJ databases">
        <authorList>
            <person name="Tran Van P."/>
        </authorList>
    </citation>
    <scope>NUCLEOTIDE SEQUENCE</scope>
</reference>
<evidence type="ECO:0000313" key="1">
    <source>
        <dbReference type="EMBL" id="CAD7445610.1"/>
    </source>
</evidence>
<name>A0A7R9F2P6_9NEOP</name>
<dbReference type="AlphaFoldDB" id="A0A7R9F2P6"/>
<dbReference type="EMBL" id="OD567406">
    <property type="protein sequence ID" value="CAD7445610.1"/>
    <property type="molecule type" value="Genomic_DNA"/>
</dbReference>